<dbReference type="VEuPathDB" id="AmoebaDB:DICPUDRAFT_151025"/>
<dbReference type="Pfam" id="PF04525">
    <property type="entry name" value="LOR"/>
    <property type="match status" value="1"/>
</dbReference>
<dbReference type="KEGG" id="dpp:DICPUDRAFT_151025"/>
<evidence type="ECO:0000256" key="1">
    <source>
        <dbReference type="ARBA" id="ARBA00005437"/>
    </source>
</evidence>
<organism evidence="2 3">
    <name type="scientific">Dictyostelium purpureum</name>
    <name type="common">Slime mold</name>
    <dbReference type="NCBI Taxonomy" id="5786"/>
    <lineage>
        <taxon>Eukaryota</taxon>
        <taxon>Amoebozoa</taxon>
        <taxon>Evosea</taxon>
        <taxon>Eumycetozoa</taxon>
        <taxon>Dictyostelia</taxon>
        <taxon>Dictyosteliales</taxon>
        <taxon>Dictyosteliaceae</taxon>
        <taxon>Dictyostelium</taxon>
    </lineage>
</organism>
<name>F0ZHT9_DICPU</name>
<dbReference type="EMBL" id="GL871025">
    <property type="protein sequence ID" value="EGC36468.1"/>
    <property type="molecule type" value="Genomic_DNA"/>
</dbReference>
<reference evidence="3" key="1">
    <citation type="journal article" date="2011" name="Genome Biol.">
        <title>Comparative genomics of the social amoebae Dictyostelium discoideum and Dictyostelium purpureum.</title>
        <authorList>
            <consortium name="US DOE Joint Genome Institute (JGI-PGF)"/>
            <person name="Sucgang R."/>
            <person name="Kuo A."/>
            <person name="Tian X."/>
            <person name="Salerno W."/>
            <person name="Parikh A."/>
            <person name="Feasley C.L."/>
            <person name="Dalin E."/>
            <person name="Tu H."/>
            <person name="Huang E."/>
            <person name="Barry K."/>
            <person name="Lindquist E."/>
            <person name="Shapiro H."/>
            <person name="Bruce D."/>
            <person name="Schmutz J."/>
            <person name="Salamov A."/>
            <person name="Fey P."/>
            <person name="Gaudet P."/>
            <person name="Anjard C."/>
            <person name="Babu M.M."/>
            <person name="Basu S."/>
            <person name="Bushmanova Y."/>
            <person name="van der Wel H."/>
            <person name="Katoh-Kurasawa M."/>
            <person name="Dinh C."/>
            <person name="Coutinho P.M."/>
            <person name="Saito T."/>
            <person name="Elias M."/>
            <person name="Schaap P."/>
            <person name="Kay R.R."/>
            <person name="Henrissat B."/>
            <person name="Eichinger L."/>
            <person name="Rivero F."/>
            <person name="Putnam N.H."/>
            <person name="West C.M."/>
            <person name="Loomis W.F."/>
            <person name="Chisholm R.L."/>
            <person name="Shaulsky G."/>
            <person name="Strassmann J.E."/>
            <person name="Queller D.C."/>
            <person name="Kuspa A."/>
            <person name="Grigoriev I.V."/>
        </authorList>
    </citation>
    <scope>NUCLEOTIDE SEQUENCE [LARGE SCALE GENOMIC DNA]</scope>
    <source>
        <strain evidence="3">QSDP1</strain>
    </source>
</reference>
<dbReference type="SUPFAM" id="SSF54518">
    <property type="entry name" value="Tubby C-terminal domain-like"/>
    <property type="match status" value="1"/>
</dbReference>
<protein>
    <recommendedName>
        <fullName evidence="4">Tubby C-terminal domain-containing protein</fullName>
    </recommendedName>
</protein>
<dbReference type="InterPro" id="IPR038595">
    <property type="entry name" value="LOR_sf"/>
</dbReference>
<dbReference type="InterPro" id="IPR007612">
    <property type="entry name" value="LOR"/>
</dbReference>
<comment type="similarity">
    <text evidence="1">Belongs to the LOR family.</text>
</comment>
<dbReference type="InterPro" id="IPR025659">
    <property type="entry name" value="Tubby-like_C"/>
</dbReference>
<sequence>MVKFFIKANFLSKKYSIFNEEDNLVYTAESDSLIKARVRLLDTSNQLLYYIKKTSVFPIKRTFEIYQDNKLFAITKHRIGWLKENYLITLVNNNNNNNNNNNIQLEPNQDANEDFDNSSLSFKVRVNGRERDYIILNDDSLQVGSVKRKHVKFRDTYYMDISDLLDPVFFLTIVIIMDKCRDKRRT</sequence>
<evidence type="ECO:0000313" key="2">
    <source>
        <dbReference type="EMBL" id="EGC36468.1"/>
    </source>
</evidence>
<dbReference type="Gene3D" id="2.40.160.200">
    <property type="entry name" value="LURP1-related"/>
    <property type="match status" value="1"/>
</dbReference>
<dbReference type="AlphaFoldDB" id="F0ZHT9"/>
<proteinExistence type="inferred from homology"/>
<evidence type="ECO:0000313" key="3">
    <source>
        <dbReference type="Proteomes" id="UP000001064"/>
    </source>
</evidence>
<evidence type="ECO:0008006" key="4">
    <source>
        <dbReference type="Google" id="ProtNLM"/>
    </source>
</evidence>
<keyword evidence="3" id="KW-1185">Reference proteome</keyword>
<dbReference type="InParanoid" id="F0ZHT9"/>
<dbReference type="RefSeq" id="XP_003286981.1">
    <property type="nucleotide sequence ID" value="XM_003286933.1"/>
</dbReference>
<accession>F0ZHT9</accession>
<dbReference type="GeneID" id="10500473"/>
<gene>
    <name evidence="2" type="ORF">DICPUDRAFT_151025</name>
</gene>
<dbReference type="Proteomes" id="UP000001064">
    <property type="component" value="Unassembled WGS sequence"/>
</dbReference>